<comment type="caution">
    <text evidence="2">The sequence shown here is derived from an EMBL/GenBank/DDBJ whole genome shotgun (WGS) entry which is preliminary data.</text>
</comment>
<protein>
    <submittedName>
        <fullName evidence="2">Uncharacterized protein</fullName>
    </submittedName>
</protein>
<dbReference type="Proteomes" id="UP000287527">
    <property type="component" value="Unassembled WGS sequence"/>
</dbReference>
<evidence type="ECO:0000313" key="2">
    <source>
        <dbReference type="EMBL" id="RWX01510.1"/>
    </source>
</evidence>
<sequence>MKTIRHNILLVLLMLPCITLAGNGVKGKYTKEKKINKVYLVNDNCGLDVNNKFGNIYVTTWDESKMSIDVSITVSGNNEDKVNKKLAGILIDINATKSLLSARTNIDNSVNGNNMSIEINYIIKIPKKGAIDLTNQYGGVITGKIYGKAKIDCQYGDINLDELNADGNTIMLQYSNTSRINYIKSGSVNVQYSTFKLGKAGTLKLQGQYTGMNLDEVQDLTYKTEYGDLSVKKSGKATGSGDYSALRFGQVSGSFNATCNYGDVRIAALDKSVKNVAINASYTNVTVKYEEDYAFDFEFHTEYGNVNGTGGFKFTEKSVRDTSASYKGYNRSSGVNRMYIKTEYGNIALGKS</sequence>
<evidence type="ECO:0000256" key="1">
    <source>
        <dbReference type="SAM" id="SignalP"/>
    </source>
</evidence>
<accession>A0A444HCL5</accession>
<name>A0A444HCL5_9FLAO</name>
<organism evidence="2 3">
    <name type="scientific">Flavobacterium cerinum</name>
    <dbReference type="NCBI Taxonomy" id="2502784"/>
    <lineage>
        <taxon>Bacteria</taxon>
        <taxon>Pseudomonadati</taxon>
        <taxon>Bacteroidota</taxon>
        <taxon>Flavobacteriia</taxon>
        <taxon>Flavobacteriales</taxon>
        <taxon>Flavobacteriaceae</taxon>
        <taxon>Flavobacterium</taxon>
    </lineage>
</organism>
<dbReference type="EMBL" id="SBII01000003">
    <property type="protein sequence ID" value="RWX01510.1"/>
    <property type="molecule type" value="Genomic_DNA"/>
</dbReference>
<evidence type="ECO:0000313" key="3">
    <source>
        <dbReference type="Proteomes" id="UP000287527"/>
    </source>
</evidence>
<feature type="chain" id="PRO_5019042230" evidence="1">
    <location>
        <begin position="22"/>
        <end position="352"/>
    </location>
</feature>
<dbReference type="RefSeq" id="WP_128389047.1">
    <property type="nucleotide sequence ID" value="NZ_SBII01000003.1"/>
</dbReference>
<gene>
    <name evidence="2" type="ORF">EPI11_06035</name>
</gene>
<dbReference type="AlphaFoldDB" id="A0A444HCL5"/>
<reference evidence="2 3" key="1">
    <citation type="submission" date="2019-01" db="EMBL/GenBank/DDBJ databases">
        <title>Flavobacterium sp. nov.,isolated from freshwater.</title>
        <authorList>
            <person name="Zhang R."/>
            <person name="Du Z.-J."/>
        </authorList>
    </citation>
    <scope>NUCLEOTIDE SEQUENCE [LARGE SCALE GENOMIC DNA]</scope>
    <source>
        <strain evidence="2 3">1E403</strain>
    </source>
</reference>
<proteinExistence type="predicted"/>
<keyword evidence="1" id="KW-0732">Signal</keyword>
<feature type="signal peptide" evidence="1">
    <location>
        <begin position="1"/>
        <end position="21"/>
    </location>
</feature>
<keyword evidence="3" id="KW-1185">Reference proteome</keyword>
<dbReference type="OrthoDB" id="1117657at2"/>